<dbReference type="InterPro" id="IPR015798">
    <property type="entry name" value="Cu_amine_oxidase_C"/>
</dbReference>
<dbReference type="PANTHER" id="PTHR10638:SF20">
    <property type="entry name" value="AMINE OXIDASE"/>
    <property type="match status" value="1"/>
</dbReference>
<keyword evidence="6 9" id="KW-0186">Copper</keyword>
<evidence type="ECO:0000256" key="6">
    <source>
        <dbReference type="ARBA" id="ARBA00023008"/>
    </source>
</evidence>
<evidence type="ECO:0000256" key="10">
    <source>
        <dbReference type="SAM" id="SignalP"/>
    </source>
</evidence>
<dbReference type="Gene3D" id="3.10.450.40">
    <property type="match status" value="2"/>
</dbReference>
<dbReference type="InParanoid" id="C4JSG1"/>
<dbReference type="InterPro" id="IPR015800">
    <property type="entry name" value="Cu_amine_oxidase_N2"/>
</dbReference>
<accession>C4JSG1</accession>
<protein>
    <recommendedName>
        <fullName evidence="9">Amine oxidase</fullName>
        <ecNumber evidence="9">1.4.3.-</ecNumber>
    </recommendedName>
</protein>
<feature type="chain" id="PRO_5002939644" description="Amine oxidase" evidence="10">
    <location>
        <begin position="21"/>
        <end position="738"/>
    </location>
</feature>
<dbReference type="EC" id="1.4.3.-" evidence="9"/>
<keyword evidence="15" id="KW-1185">Reference proteome</keyword>
<dbReference type="GO" id="GO:0005886">
    <property type="term" value="C:plasma membrane"/>
    <property type="evidence" value="ECO:0007669"/>
    <property type="project" value="TreeGrafter"/>
</dbReference>
<dbReference type="InterPro" id="IPR016182">
    <property type="entry name" value="Cu_amine_oxidase_N-reg"/>
</dbReference>
<evidence type="ECO:0000256" key="2">
    <source>
        <dbReference type="ARBA" id="ARBA00007983"/>
    </source>
</evidence>
<evidence type="ECO:0000313" key="15">
    <source>
        <dbReference type="Proteomes" id="UP000002058"/>
    </source>
</evidence>
<keyword evidence="3 9" id="KW-0479">Metal-binding</keyword>
<evidence type="ECO:0000256" key="9">
    <source>
        <dbReference type="RuleBase" id="RU000672"/>
    </source>
</evidence>
<dbReference type="GeneID" id="8438049"/>
<feature type="active site" description="Proton acceptor" evidence="7">
    <location>
        <position position="355"/>
    </location>
</feature>
<dbReference type="PANTHER" id="PTHR10638">
    <property type="entry name" value="COPPER AMINE OXIDASE"/>
    <property type="match status" value="1"/>
</dbReference>
<evidence type="ECO:0000256" key="3">
    <source>
        <dbReference type="ARBA" id="ARBA00022723"/>
    </source>
</evidence>
<feature type="active site" description="Schiff-base intermediate with substrate; via topaquinone" evidence="7">
    <location>
        <position position="436"/>
    </location>
</feature>
<dbReference type="Pfam" id="PF02727">
    <property type="entry name" value="Cu_amine_oxidN2"/>
    <property type="match status" value="1"/>
</dbReference>
<keyword evidence="10" id="KW-0732">Signal</keyword>
<dbReference type="Gene3D" id="2.70.98.20">
    <property type="entry name" value="Copper amine oxidase, catalytic domain"/>
    <property type="match status" value="1"/>
</dbReference>
<name>C4JSG1_UNCRE</name>
<organism evidence="14 15">
    <name type="scientific">Uncinocarpus reesii (strain UAMH 1704)</name>
    <dbReference type="NCBI Taxonomy" id="336963"/>
    <lineage>
        <taxon>Eukaryota</taxon>
        <taxon>Fungi</taxon>
        <taxon>Dikarya</taxon>
        <taxon>Ascomycota</taxon>
        <taxon>Pezizomycotina</taxon>
        <taxon>Eurotiomycetes</taxon>
        <taxon>Eurotiomycetidae</taxon>
        <taxon>Onygenales</taxon>
        <taxon>Onygenaceae</taxon>
        <taxon>Uncinocarpus</taxon>
    </lineage>
</organism>
<dbReference type="AlphaFoldDB" id="C4JSG1"/>
<comment type="similarity">
    <text evidence="2 9">Belongs to the copper/topaquinone oxidase family.</text>
</comment>
<evidence type="ECO:0000256" key="1">
    <source>
        <dbReference type="ARBA" id="ARBA00001935"/>
    </source>
</evidence>
<comment type="cofactor">
    <cofactor evidence="1">
        <name>Cu cation</name>
        <dbReference type="ChEBI" id="CHEBI:23378"/>
    </cofactor>
</comment>
<dbReference type="VEuPathDB" id="FungiDB:UREG_05400"/>
<dbReference type="GO" id="GO:0009308">
    <property type="term" value="P:amine metabolic process"/>
    <property type="evidence" value="ECO:0007669"/>
    <property type="project" value="UniProtKB-UniRule"/>
</dbReference>
<evidence type="ECO:0000256" key="5">
    <source>
        <dbReference type="ARBA" id="ARBA00023002"/>
    </source>
</evidence>
<evidence type="ECO:0000259" key="13">
    <source>
        <dbReference type="Pfam" id="PF09248"/>
    </source>
</evidence>
<dbReference type="SUPFAM" id="SSF49998">
    <property type="entry name" value="Amine oxidase catalytic domain"/>
    <property type="match status" value="1"/>
</dbReference>
<comment type="PTM">
    <text evidence="8 9">Topaquinone (TPQ) is generated by copper-dependent autoxidation of a specific tyrosyl residue.</text>
</comment>
<feature type="domain" description="Copper amine oxidase N2-terminal" evidence="12">
    <location>
        <begin position="54"/>
        <end position="109"/>
    </location>
</feature>
<dbReference type="EMBL" id="CH476617">
    <property type="protein sequence ID" value="EEP80558.1"/>
    <property type="molecule type" value="Genomic_DNA"/>
</dbReference>
<dbReference type="STRING" id="336963.C4JSG1"/>
<evidence type="ECO:0000313" key="14">
    <source>
        <dbReference type="EMBL" id="EEP80558.1"/>
    </source>
</evidence>
<dbReference type="SUPFAM" id="SSF54416">
    <property type="entry name" value="Amine oxidase N-terminal region"/>
    <property type="match status" value="2"/>
</dbReference>
<dbReference type="InterPro" id="IPR036460">
    <property type="entry name" value="Cu_amine_oxidase_C_sf"/>
</dbReference>
<evidence type="ECO:0000259" key="12">
    <source>
        <dbReference type="Pfam" id="PF02727"/>
    </source>
</evidence>
<feature type="modified residue" description="2',4',5'-topaquinone" evidence="8">
    <location>
        <position position="436"/>
    </location>
</feature>
<evidence type="ECO:0000259" key="11">
    <source>
        <dbReference type="Pfam" id="PF01179"/>
    </source>
</evidence>
<dbReference type="InterPro" id="IPR015328">
    <property type="entry name" value="DUF1965"/>
</dbReference>
<evidence type="ECO:0000256" key="7">
    <source>
        <dbReference type="PIRSR" id="PIRSR600269-50"/>
    </source>
</evidence>
<feature type="signal peptide" evidence="10">
    <location>
        <begin position="1"/>
        <end position="20"/>
    </location>
</feature>
<comment type="cofactor">
    <cofactor evidence="9">
        <name>Cu cation</name>
        <dbReference type="ChEBI" id="CHEBI:23378"/>
    </cofactor>
    <text evidence="9">Contains 1 topaquinone per subunit.</text>
</comment>
<reference evidence="15" key="1">
    <citation type="journal article" date="2009" name="Genome Res.">
        <title>Comparative genomic analyses of the human fungal pathogens Coccidioides and their relatives.</title>
        <authorList>
            <person name="Sharpton T.J."/>
            <person name="Stajich J.E."/>
            <person name="Rounsley S.D."/>
            <person name="Gardner M.J."/>
            <person name="Wortman J.R."/>
            <person name="Jordar V.S."/>
            <person name="Maiti R."/>
            <person name="Kodira C.D."/>
            <person name="Neafsey D.E."/>
            <person name="Zeng Q."/>
            <person name="Hung C.-Y."/>
            <person name="McMahan C."/>
            <person name="Muszewska A."/>
            <person name="Grynberg M."/>
            <person name="Mandel M.A."/>
            <person name="Kellner E.M."/>
            <person name="Barker B.M."/>
            <person name="Galgiani J.N."/>
            <person name="Orbach M.J."/>
            <person name="Kirkland T.N."/>
            <person name="Cole G.T."/>
            <person name="Henn M.R."/>
            <person name="Birren B.W."/>
            <person name="Taylor J.W."/>
        </authorList>
    </citation>
    <scope>NUCLEOTIDE SEQUENCE [LARGE SCALE GENOMIC DNA]</scope>
    <source>
        <strain evidence="15">UAMH 1704</strain>
    </source>
</reference>
<dbReference type="PRINTS" id="PR00766">
    <property type="entry name" value="CUDAOXIDASE"/>
</dbReference>
<dbReference type="Pfam" id="PF09248">
    <property type="entry name" value="DUF1965"/>
    <property type="match status" value="1"/>
</dbReference>
<dbReference type="GO" id="GO:0005507">
    <property type="term" value="F:copper ion binding"/>
    <property type="evidence" value="ECO:0007669"/>
    <property type="project" value="InterPro"/>
</dbReference>
<dbReference type="RefSeq" id="XP_002584711.1">
    <property type="nucleotide sequence ID" value="XM_002584665.1"/>
</dbReference>
<dbReference type="OMA" id="PYNSQDV"/>
<dbReference type="eggNOG" id="KOG1186">
    <property type="taxonomic scope" value="Eukaryota"/>
</dbReference>
<dbReference type="Proteomes" id="UP000002058">
    <property type="component" value="Unassembled WGS sequence"/>
</dbReference>
<dbReference type="OrthoDB" id="3341590at2759"/>
<evidence type="ECO:0000256" key="8">
    <source>
        <dbReference type="PIRSR" id="PIRSR600269-51"/>
    </source>
</evidence>
<dbReference type="Pfam" id="PF01179">
    <property type="entry name" value="Cu_amine_oxid"/>
    <property type="match status" value="1"/>
</dbReference>
<dbReference type="GO" id="GO:0048038">
    <property type="term" value="F:quinone binding"/>
    <property type="evidence" value="ECO:0007669"/>
    <property type="project" value="InterPro"/>
</dbReference>
<dbReference type="HOGENOM" id="CLU_015739_0_0_1"/>
<dbReference type="InterPro" id="IPR000269">
    <property type="entry name" value="Cu_amine_oxidase"/>
</dbReference>
<feature type="domain" description="Copper amine oxidase catalytic" evidence="11">
    <location>
        <begin position="282"/>
        <end position="670"/>
    </location>
</feature>
<dbReference type="GO" id="GO:0008131">
    <property type="term" value="F:primary methylamine oxidase activity"/>
    <property type="evidence" value="ECO:0007669"/>
    <property type="project" value="InterPro"/>
</dbReference>
<feature type="domain" description="DUF1965" evidence="13">
    <location>
        <begin position="203"/>
        <end position="270"/>
    </location>
</feature>
<keyword evidence="5 9" id="KW-0560">Oxidoreductase</keyword>
<evidence type="ECO:0000256" key="4">
    <source>
        <dbReference type="ARBA" id="ARBA00022772"/>
    </source>
</evidence>
<keyword evidence="4 7" id="KW-0801">TPQ</keyword>
<gene>
    <name evidence="14" type="ORF">UREG_05400</name>
</gene>
<sequence length="738" mass="83115">MQLGIYLLVAATALDLSVLAYPSPENPWTRPERLAARNVPERRSGSGLSNCHWDNVIALVELLQPNKSAALPYLNGNGNAPDRYARAAIQFQATDEPYIQDYMVGPLPISSRTTLQPLNYYYNKGVGKQRVYHTDLQAEIKFYAQIGASVADITLDLWNGTFMGLANDSIYLKGFEPLRISHRSAVTWGQFWGFPIGNPDDRAAVLPLGLYVKVDIYGRDPSKWSVHGWFYNGIFYRNTRAFRKAYFSPGFKKLGANVDGPWAQLNREGDPLPMDTVAAPLQVQPEGPRFGVDVKEKYVEWMDFSFYISFNRDTGMRLFDIKFRGERIIYELGLEEALSHYASNDPMQSGVAFLDTLEGFGRVAFELVQGYDCPSHATFLNTSFFTNEETRTHLNSICLFEMDTGHPLQRYASSNAVSVTKSMVFTVRSVSAVGNYDFIFDYEFYLDGSIHVTVRLSGYIQAAYWAHNSDYGFKIHDNLSGSMHDHVINYKLDMDVNGTANSLMKTTVVPTKERYPWSNGDWVNTMKLRKSFVNNERHSKINWSPNSATTYTVVNKDALNKYGEYRGYRISPVTSSTTFLTVQDSASLKKSGGWATHNLYALKQKDTELHSASPYNNLDTGNPVVNFDKYFDGESLDQEDLVLYDRPPQMINARSSMAIVPQNFHLDNPSRATRQQVRVTFGGGKLAQAEKFGSRHATCNFDMNNAAPNLEAYKGDLVVPKYPFLPNNATFVPVLPGS</sequence>
<proteinExistence type="inferred from homology"/>
<dbReference type="KEGG" id="ure:UREG_05400"/>